<evidence type="ECO:0000256" key="8">
    <source>
        <dbReference type="ARBA" id="ARBA00022853"/>
    </source>
</evidence>
<feature type="compositionally biased region" description="Basic and acidic residues" evidence="13">
    <location>
        <begin position="723"/>
        <end position="733"/>
    </location>
</feature>
<dbReference type="SMART" id="SM00508">
    <property type="entry name" value="PostSET"/>
    <property type="match status" value="1"/>
</dbReference>
<dbReference type="InterPro" id="IPR013257">
    <property type="entry name" value="SRI"/>
</dbReference>
<keyword evidence="9" id="KW-0805">Transcription regulation</keyword>
<dbReference type="InterPro" id="IPR003616">
    <property type="entry name" value="Post-SET_dom"/>
</dbReference>
<dbReference type="Pfam" id="PF00856">
    <property type="entry name" value="SET"/>
    <property type="match status" value="1"/>
</dbReference>
<dbReference type="InterPro" id="IPR042294">
    <property type="entry name" value="SETD2_animal"/>
</dbReference>
<evidence type="ECO:0000256" key="4">
    <source>
        <dbReference type="ARBA" id="ARBA00022454"/>
    </source>
</evidence>
<feature type="compositionally biased region" description="Low complexity" evidence="13">
    <location>
        <begin position="178"/>
        <end position="189"/>
    </location>
</feature>
<feature type="compositionally biased region" description="Polar residues" evidence="13">
    <location>
        <begin position="222"/>
        <end position="231"/>
    </location>
</feature>
<dbReference type="SUPFAM" id="SSF51045">
    <property type="entry name" value="WW domain"/>
    <property type="match status" value="1"/>
</dbReference>
<evidence type="ECO:0000256" key="6">
    <source>
        <dbReference type="ARBA" id="ARBA00022679"/>
    </source>
</evidence>
<dbReference type="PROSITE" id="PS01159">
    <property type="entry name" value="WW_DOMAIN_1"/>
    <property type="match status" value="1"/>
</dbReference>
<keyword evidence="7" id="KW-0949">S-adenosyl-L-methionine</keyword>
<dbReference type="PANTHER" id="PTHR46711">
    <property type="entry name" value="HISTONE-LYSINE N-METHYLTRANSFERASE SETD2"/>
    <property type="match status" value="1"/>
</dbReference>
<evidence type="ECO:0000256" key="1">
    <source>
        <dbReference type="ARBA" id="ARBA00004123"/>
    </source>
</evidence>
<evidence type="ECO:0000256" key="13">
    <source>
        <dbReference type="SAM" id="MobiDB-lite"/>
    </source>
</evidence>
<dbReference type="Gene3D" id="2.20.70.10">
    <property type="match status" value="1"/>
</dbReference>
<feature type="domain" description="WW" evidence="14">
    <location>
        <begin position="880"/>
        <end position="913"/>
    </location>
</feature>
<dbReference type="Proteomes" id="UP001158576">
    <property type="component" value="Chromosome 1"/>
</dbReference>
<evidence type="ECO:0000313" key="19">
    <source>
        <dbReference type="Proteomes" id="UP001158576"/>
    </source>
</evidence>
<feature type="compositionally biased region" description="Polar residues" evidence="13">
    <location>
        <begin position="18"/>
        <end position="27"/>
    </location>
</feature>
<dbReference type="EMBL" id="OU015566">
    <property type="protein sequence ID" value="CAG5107700.1"/>
    <property type="molecule type" value="Genomic_DNA"/>
</dbReference>
<dbReference type="PROSITE" id="PS51215">
    <property type="entry name" value="AWS"/>
    <property type="match status" value="1"/>
</dbReference>
<keyword evidence="10" id="KW-0804">Transcription</keyword>
<dbReference type="CDD" id="cd19172">
    <property type="entry name" value="SET_SETD2"/>
    <property type="match status" value="1"/>
</dbReference>
<dbReference type="Pfam" id="PF17907">
    <property type="entry name" value="AWS"/>
    <property type="match status" value="1"/>
</dbReference>
<dbReference type="InterPro" id="IPR036020">
    <property type="entry name" value="WW_dom_sf"/>
</dbReference>
<feature type="compositionally biased region" description="Polar residues" evidence="13">
    <location>
        <begin position="134"/>
        <end position="147"/>
    </location>
</feature>
<feature type="compositionally biased region" description="Basic and acidic residues" evidence="13">
    <location>
        <begin position="655"/>
        <end position="675"/>
    </location>
</feature>
<keyword evidence="8" id="KW-0156">Chromatin regulator</keyword>
<dbReference type="InterPro" id="IPR001214">
    <property type="entry name" value="SET_dom"/>
</dbReference>
<reference evidence="18 19" key="1">
    <citation type="submission" date="2021-04" db="EMBL/GenBank/DDBJ databases">
        <authorList>
            <person name="Bliznina A."/>
        </authorList>
    </citation>
    <scope>NUCLEOTIDE SEQUENCE [LARGE SCALE GENOMIC DNA]</scope>
</reference>
<evidence type="ECO:0000259" key="17">
    <source>
        <dbReference type="PROSITE" id="PS51215"/>
    </source>
</evidence>
<keyword evidence="4" id="KW-0158">Chromosome</keyword>
<feature type="domain" description="Post-SET" evidence="16">
    <location>
        <begin position="450"/>
        <end position="466"/>
    </location>
</feature>
<feature type="region of interest" description="Disordered" evidence="13">
    <location>
        <begin position="619"/>
        <end position="675"/>
    </location>
</feature>
<dbReference type="InterPro" id="IPR001202">
    <property type="entry name" value="WW_dom"/>
</dbReference>
<evidence type="ECO:0000256" key="11">
    <source>
        <dbReference type="ARBA" id="ARBA00023242"/>
    </source>
</evidence>
<feature type="compositionally biased region" description="Acidic residues" evidence="13">
    <location>
        <begin position="120"/>
        <end position="131"/>
    </location>
</feature>
<gene>
    <name evidence="18" type="ORF">OKIOD_LOCUS12215</name>
</gene>
<evidence type="ECO:0000313" key="18">
    <source>
        <dbReference type="EMBL" id="CAG5107700.1"/>
    </source>
</evidence>
<feature type="coiled-coil region" evidence="12">
    <location>
        <begin position="830"/>
        <end position="862"/>
    </location>
</feature>
<evidence type="ECO:0000259" key="16">
    <source>
        <dbReference type="PROSITE" id="PS50868"/>
    </source>
</evidence>
<dbReference type="InterPro" id="IPR046341">
    <property type="entry name" value="SET_dom_sf"/>
</dbReference>
<feature type="region of interest" description="Disordered" evidence="13">
    <location>
        <begin position="96"/>
        <end position="252"/>
    </location>
</feature>
<keyword evidence="12" id="KW-0175">Coiled coil</keyword>
<dbReference type="InterPro" id="IPR044437">
    <property type="entry name" value="SETD2/Set2_SET"/>
</dbReference>
<dbReference type="InterPro" id="IPR006560">
    <property type="entry name" value="AWS_dom"/>
</dbReference>
<feature type="domain" description="SET" evidence="15">
    <location>
        <begin position="327"/>
        <end position="444"/>
    </location>
</feature>
<evidence type="ECO:0000259" key="14">
    <source>
        <dbReference type="PROSITE" id="PS50020"/>
    </source>
</evidence>
<dbReference type="Pfam" id="PF08236">
    <property type="entry name" value="SRI"/>
    <property type="match status" value="1"/>
</dbReference>
<feature type="compositionally biased region" description="Basic and acidic residues" evidence="13">
    <location>
        <begin position="620"/>
        <end position="634"/>
    </location>
</feature>
<evidence type="ECO:0000256" key="7">
    <source>
        <dbReference type="ARBA" id="ARBA00022691"/>
    </source>
</evidence>
<accession>A0ABN7SYG2</accession>
<organism evidence="18 19">
    <name type="scientific">Oikopleura dioica</name>
    <name type="common">Tunicate</name>
    <dbReference type="NCBI Taxonomy" id="34765"/>
    <lineage>
        <taxon>Eukaryota</taxon>
        <taxon>Metazoa</taxon>
        <taxon>Chordata</taxon>
        <taxon>Tunicata</taxon>
        <taxon>Appendicularia</taxon>
        <taxon>Copelata</taxon>
        <taxon>Oikopleuridae</taxon>
        <taxon>Oikopleura</taxon>
    </lineage>
</organism>
<dbReference type="SUPFAM" id="SSF82199">
    <property type="entry name" value="SET domain"/>
    <property type="match status" value="1"/>
</dbReference>
<keyword evidence="5" id="KW-0489">Methyltransferase</keyword>
<dbReference type="Pfam" id="PF00397">
    <property type="entry name" value="WW"/>
    <property type="match status" value="1"/>
</dbReference>
<dbReference type="SMART" id="SM00456">
    <property type="entry name" value="WW"/>
    <property type="match status" value="1"/>
</dbReference>
<dbReference type="SMART" id="SM00317">
    <property type="entry name" value="SET"/>
    <property type="match status" value="1"/>
</dbReference>
<evidence type="ECO:0000256" key="12">
    <source>
        <dbReference type="SAM" id="Coils"/>
    </source>
</evidence>
<comment type="subcellular location">
    <subcellularLocation>
        <location evidence="2">Chromosome</location>
    </subcellularLocation>
    <subcellularLocation>
        <location evidence="1">Nucleus</location>
    </subcellularLocation>
</comment>
<feature type="region of interest" description="Disordered" evidence="13">
    <location>
        <begin position="1"/>
        <end position="27"/>
    </location>
</feature>
<feature type="compositionally biased region" description="Pro residues" evidence="13">
    <location>
        <begin position="202"/>
        <end position="213"/>
    </location>
</feature>
<evidence type="ECO:0000259" key="15">
    <source>
        <dbReference type="PROSITE" id="PS50280"/>
    </source>
</evidence>
<dbReference type="PROSITE" id="PS50280">
    <property type="entry name" value="SET"/>
    <property type="match status" value="1"/>
</dbReference>
<dbReference type="PROSITE" id="PS50868">
    <property type="entry name" value="POST_SET"/>
    <property type="match status" value="1"/>
</dbReference>
<feature type="region of interest" description="Disordered" evidence="13">
    <location>
        <begin position="50"/>
        <end position="83"/>
    </location>
</feature>
<dbReference type="CDD" id="cd00201">
    <property type="entry name" value="WW"/>
    <property type="match status" value="1"/>
</dbReference>
<keyword evidence="11" id="KW-0539">Nucleus</keyword>
<dbReference type="SMART" id="SM00570">
    <property type="entry name" value="AWS"/>
    <property type="match status" value="1"/>
</dbReference>
<evidence type="ECO:0000256" key="3">
    <source>
        <dbReference type="ARBA" id="ARBA00012178"/>
    </source>
</evidence>
<name>A0ABN7SYG2_OIKDI</name>
<keyword evidence="19" id="KW-1185">Reference proteome</keyword>
<evidence type="ECO:0000256" key="9">
    <source>
        <dbReference type="ARBA" id="ARBA00023015"/>
    </source>
</evidence>
<sequence>MLDFFGQESDEEVAKPTARSSRLTSLNGLDEVFCNSNDGDAKWKAVVPPATQVGPPKLTRAPKIENNNEPVPAPVAQMPHLIPMPGMDVKEEDVFIDENSQKYQVKTENADPDVLSDGMDISDSDEYDEEERNFINNSTYSVETGQTPVKREPPPLKSRPPPPLSRRKSHFSNDHFCPDSSPPDLSGPPKLAAAPGVLEDSSPPPENGPPKLEPAPKVLSAQEFNAYQSPPRSLKQEKIDEANKRLRPPPIPKFTLLKEPQYHCNKDFVRAGKDTRDLDCECRLPKDRREICCGEECLNRALMVECSNRCRTGDRCTNKNFQRRKYAPTEVFWAEGKGHGLRATAFIPRGTFIIEYLGEVVSAKEFKKRSHEYARNGKKHHYFMELSRQATIDAYQKGAVSRFINHSCEPNAETQKWTVNGLLRIGFFAIRDIHPGEEITFDYQFIHFGQGQKCLCGAPSCRGIIGREADRIPAQRKAGDKEEDENYGKLILNTRRVDCSEDMEKLARNMSRTSSREIKAKLKALDLILNSSKKLQSVFMTNFGLEILWSYAKEVHLDDNALKHDLLRLLGDLEISHRDKVEDNGLIEIIDKWSKIEDKYQEKSLSIVTKWKRLTRRVPLKREATPPAEPEREPTPPPMPTLTRRDSIRRRSPRLAKEPSPEAERSPEMVPETWRKIKEDRRRQFEENVRRRDEQEAHFREIAKQNVDQMVLDAMNESDNENDEFHNHHDPRTSTDSAVLPNEMENSTENIEDFIPDSPQGNPYNDPAHWEADEQRDYIKRIMQDLKPSEDDEIICDGAGCVVSRDDQGGLMVYIRAEDVEDFEQTWRDGKKYQEKKERAKKEKKDADAAELERKIAQSMETTVAPADTTVANGDAVPDEMLPDGWKSHKDDEGSTYYYHDKTRETSWDPPQMSKEEYETKIGKLRRMLCKFIAEVLLAYRDESTTHGRITNEADYKYLIRRLSHGLSKRITTELNTFRLTEEGKMMAAKYSHKYMTRQGECYIRRPSTQKPPSAPTSTVS</sequence>
<protein>
    <recommendedName>
        <fullName evidence="3">[histone H3]-lysine(36) N-trimethyltransferase</fullName>
        <ecNumber evidence="3">2.1.1.359</ecNumber>
    </recommendedName>
</protein>
<dbReference type="Gene3D" id="1.10.1740.100">
    <property type="entry name" value="Set2, Rpb1 interacting domain"/>
    <property type="match status" value="1"/>
</dbReference>
<evidence type="ECO:0000256" key="5">
    <source>
        <dbReference type="ARBA" id="ARBA00022603"/>
    </source>
</evidence>
<evidence type="ECO:0000256" key="2">
    <source>
        <dbReference type="ARBA" id="ARBA00004286"/>
    </source>
</evidence>
<dbReference type="EC" id="2.1.1.359" evidence="3"/>
<proteinExistence type="predicted"/>
<evidence type="ECO:0000256" key="10">
    <source>
        <dbReference type="ARBA" id="ARBA00023163"/>
    </source>
</evidence>
<keyword evidence="6" id="KW-0808">Transferase</keyword>
<dbReference type="InterPro" id="IPR038190">
    <property type="entry name" value="SRI_sf"/>
</dbReference>
<feature type="region of interest" description="Disordered" evidence="13">
    <location>
        <begin position="720"/>
        <end position="739"/>
    </location>
</feature>
<dbReference type="PROSITE" id="PS50020">
    <property type="entry name" value="WW_DOMAIN_2"/>
    <property type="match status" value="1"/>
</dbReference>
<dbReference type="Gene3D" id="2.170.270.10">
    <property type="entry name" value="SET domain"/>
    <property type="match status" value="1"/>
</dbReference>
<feature type="domain" description="AWS" evidence="17">
    <location>
        <begin position="275"/>
        <end position="325"/>
    </location>
</feature>
<feature type="compositionally biased region" description="Pro residues" evidence="13">
    <location>
        <begin position="155"/>
        <end position="164"/>
    </location>
</feature>
<dbReference type="PANTHER" id="PTHR46711:SF1">
    <property type="entry name" value="HISTONE-LYSINE N-METHYLTRANSFERASE SETD2"/>
    <property type="match status" value="1"/>
</dbReference>
<feature type="compositionally biased region" description="Basic and acidic residues" evidence="13">
    <location>
        <begin position="234"/>
        <end position="244"/>
    </location>
</feature>